<gene>
    <name evidence="2" type="ORF">HGRIS_002355</name>
</gene>
<dbReference type="Pfam" id="PF03795">
    <property type="entry name" value="YCII"/>
    <property type="match status" value="1"/>
</dbReference>
<dbReference type="SUPFAM" id="SSF54909">
    <property type="entry name" value="Dimeric alpha+beta barrel"/>
    <property type="match status" value="1"/>
</dbReference>
<dbReference type="Gene3D" id="3.30.70.1060">
    <property type="entry name" value="Dimeric alpha+beta barrel"/>
    <property type="match status" value="1"/>
</dbReference>
<evidence type="ECO:0000313" key="3">
    <source>
        <dbReference type="Proteomes" id="UP001556367"/>
    </source>
</evidence>
<dbReference type="PANTHER" id="PTHR33606:SF3">
    <property type="entry name" value="PROTEIN YCII"/>
    <property type="match status" value="1"/>
</dbReference>
<evidence type="ECO:0000259" key="1">
    <source>
        <dbReference type="Pfam" id="PF03795"/>
    </source>
</evidence>
<accession>A0ABR3JLM1</accession>
<dbReference type="InterPro" id="IPR051807">
    <property type="entry name" value="Sec-metab_biosynth-assoc"/>
</dbReference>
<protein>
    <recommendedName>
        <fullName evidence="1">YCII-related domain-containing protein</fullName>
    </recommendedName>
</protein>
<evidence type="ECO:0000313" key="2">
    <source>
        <dbReference type="EMBL" id="KAL0956198.1"/>
    </source>
</evidence>
<keyword evidence="3" id="KW-1185">Reference proteome</keyword>
<proteinExistence type="predicted"/>
<comment type="caution">
    <text evidence="2">The sequence shown here is derived from an EMBL/GenBank/DDBJ whole genome shotgun (WGS) entry which is preliminary data.</text>
</comment>
<name>A0ABR3JLM1_9AGAR</name>
<dbReference type="PANTHER" id="PTHR33606">
    <property type="entry name" value="PROTEIN YCII"/>
    <property type="match status" value="1"/>
</dbReference>
<dbReference type="EMBL" id="JASNQZ010000006">
    <property type="protein sequence ID" value="KAL0956198.1"/>
    <property type="molecule type" value="Genomic_DNA"/>
</dbReference>
<feature type="domain" description="YCII-related" evidence="1">
    <location>
        <begin position="16"/>
        <end position="97"/>
    </location>
</feature>
<organism evidence="2 3">
    <name type="scientific">Hohenbuehelia grisea</name>
    <dbReference type="NCBI Taxonomy" id="104357"/>
    <lineage>
        <taxon>Eukaryota</taxon>
        <taxon>Fungi</taxon>
        <taxon>Dikarya</taxon>
        <taxon>Basidiomycota</taxon>
        <taxon>Agaricomycotina</taxon>
        <taxon>Agaricomycetes</taxon>
        <taxon>Agaricomycetidae</taxon>
        <taxon>Agaricales</taxon>
        <taxon>Pleurotineae</taxon>
        <taxon>Pleurotaceae</taxon>
        <taxon>Hohenbuehelia</taxon>
    </lineage>
</organism>
<dbReference type="InterPro" id="IPR005545">
    <property type="entry name" value="YCII"/>
</dbReference>
<sequence>MAEPTLQKFFVYAPDYTDEGTFQRRMSVRPKHLEKIAELKNAGKIRVGGVLLSPESVETADAEKKIIGSTLICEYENIGQVREMIESDIYWSSNIWDKERLVILPFVPAIPTPFP</sequence>
<reference evidence="3" key="1">
    <citation type="submission" date="2024-06" db="EMBL/GenBank/DDBJ databases">
        <title>Multi-omics analyses provide insights into the biosynthesis of the anticancer antibiotic pleurotin in Hohenbuehelia grisea.</title>
        <authorList>
            <person name="Weaver J.A."/>
            <person name="Alberti F."/>
        </authorList>
    </citation>
    <scope>NUCLEOTIDE SEQUENCE [LARGE SCALE GENOMIC DNA]</scope>
    <source>
        <strain evidence="3">T-177</strain>
    </source>
</reference>
<dbReference type="Proteomes" id="UP001556367">
    <property type="component" value="Unassembled WGS sequence"/>
</dbReference>
<dbReference type="InterPro" id="IPR011008">
    <property type="entry name" value="Dimeric_a/b-barrel"/>
</dbReference>